<dbReference type="Proteomes" id="UP000800093">
    <property type="component" value="Unassembled WGS sequence"/>
</dbReference>
<dbReference type="AlphaFoldDB" id="A0A9P4KGX0"/>
<gene>
    <name evidence="3" type="ORF">CC78DRAFT_529548</name>
</gene>
<evidence type="ECO:0000256" key="1">
    <source>
        <dbReference type="SAM" id="MobiDB-lite"/>
    </source>
</evidence>
<keyword evidence="2" id="KW-0812">Transmembrane</keyword>
<feature type="region of interest" description="Disordered" evidence="1">
    <location>
        <begin position="1"/>
        <end position="66"/>
    </location>
</feature>
<name>A0A9P4KGX0_9PLEO</name>
<feature type="compositionally biased region" description="Pro residues" evidence="1">
    <location>
        <begin position="42"/>
        <end position="51"/>
    </location>
</feature>
<protein>
    <submittedName>
        <fullName evidence="3">Uncharacterized protein</fullName>
    </submittedName>
</protein>
<evidence type="ECO:0000256" key="2">
    <source>
        <dbReference type="SAM" id="Phobius"/>
    </source>
</evidence>
<comment type="caution">
    <text evidence="3">The sequence shown here is derived from an EMBL/GenBank/DDBJ whole genome shotgun (WGS) entry which is preliminary data.</text>
</comment>
<feature type="transmembrane region" description="Helical" evidence="2">
    <location>
        <begin position="81"/>
        <end position="103"/>
    </location>
</feature>
<evidence type="ECO:0000313" key="4">
    <source>
        <dbReference type="Proteomes" id="UP000800093"/>
    </source>
</evidence>
<evidence type="ECO:0000313" key="3">
    <source>
        <dbReference type="EMBL" id="KAF2268912.1"/>
    </source>
</evidence>
<keyword evidence="4" id="KW-1185">Reference proteome</keyword>
<sequence>MNNPYENEIRALPIAPPEPQPPPSIISHHLRHRKETSTTKPLPRPPVPTSNPSPFQLNKALPQKPLPIPPAGNQGFNYRTFALIVVGFVGWFIAIVLLLPVIIEREAMPRTNCFLQSLIFGQREDAEHA</sequence>
<accession>A0A9P4KGX0</accession>
<keyword evidence="2" id="KW-1133">Transmembrane helix</keyword>
<proteinExistence type="predicted"/>
<organism evidence="3 4">
    <name type="scientific">Lojkania enalia</name>
    <dbReference type="NCBI Taxonomy" id="147567"/>
    <lineage>
        <taxon>Eukaryota</taxon>
        <taxon>Fungi</taxon>
        <taxon>Dikarya</taxon>
        <taxon>Ascomycota</taxon>
        <taxon>Pezizomycotina</taxon>
        <taxon>Dothideomycetes</taxon>
        <taxon>Pleosporomycetidae</taxon>
        <taxon>Pleosporales</taxon>
        <taxon>Pleosporales incertae sedis</taxon>
        <taxon>Lojkania</taxon>
    </lineage>
</organism>
<dbReference type="EMBL" id="ML986584">
    <property type="protein sequence ID" value="KAF2268912.1"/>
    <property type="molecule type" value="Genomic_DNA"/>
</dbReference>
<feature type="compositionally biased region" description="Pro residues" evidence="1">
    <location>
        <begin position="14"/>
        <end position="24"/>
    </location>
</feature>
<dbReference type="OrthoDB" id="3798501at2759"/>
<keyword evidence="2" id="KW-0472">Membrane</keyword>
<reference evidence="4" key="1">
    <citation type="journal article" date="2020" name="Stud. Mycol.">
        <title>101 Dothideomycetes genomes: A test case for predicting lifestyles and emergence of pathogens.</title>
        <authorList>
            <person name="Haridas S."/>
            <person name="Albert R."/>
            <person name="Binder M."/>
            <person name="Bloem J."/>
            <person name="LaButti K."/>
            <person name="Salamov A."/>
            <person name="Andreopoulos B."/>
            <person name="Baker S."/>
            <person name="Barry K."/>
            <person name="Bills G."/>
            <person name="Bluhm B."/>
            <person name="Cannon C."/>
            <person name="Castanera R."/>
            <person name="Culley D."/>
            <person name="Daum C."/>
            <person name="Ezra D."/>
            <person name="Gonzalez J."/>
            <person name="Henrissat B."/>
            <person name="Kuo A."/>
            <person name="Liang C."/>
            <person name="Lipzen A."/>
            <person name="Lutzoni F."/>
            <person name="Magnuson J."/>
            <person name="Mondo S."/>
            <person name="Nolan M."/>
            <person name="Ohm R."/>
            <person name="Pangilinan J."/>
            <person name="Park H.-J."/>
            <person name="Ramirez L."/>
            <person name="Alfaro M."/>
            <person name="Sun H."/>
            <person name="Tritt A."/>
            <person name="Yoshinaga Y."/>
            <person name="Zwiers L.-H."/>
            <person name="Turgeon B."/>
            <person name="Goodwin S."/>
            <person name="Spatafora J."/>
            <person name="Crous P."/>
            <person name="Grigoriev I."/>
        </authorList>
    </citation>
    <scope>NUCLEOTIDE SEQUENCE [LARGE SCALE GENOMIC DNA]</scope>
    <source>
        <strain evidence="4">CBS 304.66</strain>
    </source>
</reference>